<proteinExistence type="inferred from homology"/>
<gene>
    <name evidence="5" type="ORF">EHV23_13990</name>
</gene>
<comment type="caution">
    <text evidence="5">The sequence shown here is derived from an EMBL/GenBank/DDBJ whole genome shotgun (WGS) entry which is preliminary data.</text>
</comment>
<dbReference type="GO" id="GO:0006355">
    <property type="term" value="P:regulation of DNA-templated transcription"/>
    <property type="evidence" value="ECO:0007669"/>
    <property type="project" value="InterPro"/>
</dbReference>
<dbReference type="PANTHER" id="PTHR47918:SF1">
    <property type="entry name" value="DNA-BINDING PROTEIN FIS"/>
    <property type="match status" value="1"/>
</dbReference>
<keyword evidence="6" id="KW-1185">Reference proteome</keyword>
<feature type="domain" description="DNA binding HTH" evidence="4">
    <location>
        <begin position="37"/>
        <end position="76"/>
    </location>
</feature>
<dbReference type="InterPro" id="IPR002197">
    <property type="entry name" value="HTH_Fis"/>
</dbReference>
<dbReference type="EMBL" id="RRUE01000002">
    <property type="protein sequence ID" value="RRN44412.1"/>
    <property type="molecule type" value="Genomic_DNA"/>
</dbReference>
<dbReference type="OrthoDB" id="9802388at2"/>
<dbReference type="PIRSF" id="PIRSF002097">
    <property type="entry name" value="DNA-binding_Fis"/>
    <property type="match status" value="1"/>
</dbReference>
<dbReference type="InterPro" id="IPR050207">
    <property type="entry name" value="Trans_regulatory_Fis"/>
</dbReference>
<evidence type="ECO:0000256" key="2">
    <source>
        <dbReference type="ARBA" id="ARBA00023125"/>
    </source>
</evidence>
<dbReference type="RefSeq" id="WP_125096605.1">
    <property type="nucleotide sequence ID" value="NZ_RRUE01000002.1"/>
</dbReference>
<reference evidence="5 6" key="1">
    <citation type="submission" date="2018-11" db="EMBL/GenBank/DDBJ databases">
        <title>Genome sequencing of Lautropia sp. KCOM 2505 (= ChDC F240).</title>
        <authorList>
            <person name="Kook J.-K."/>
            <person name="Park S.-N."/>
            <person name="Lim Y.K."/>
        </authorList>
    </citation>
    <scope>NUCLEOTIDE SEQUENCE [LARGE SCALE GENOMIC DNA]</scope>
    <source>
        <strain evidence="5 6">KCOM 2505</strain>
    </source>
</reference>
<evidence type="ECO:0000256" key="1">
    <source>
        <dbReference type="ARBA" id="ARBA00008559"/>
    </source>
</evidence>
<comment type="similarity">
    <text evidence="1">Belongs to the transcriptional regulatory Fis family.</text>
</comment>
<dbReference type="SUPFAM" id="SSF46689">
    <property type="entry name" value="Homeodomain-like"/>
    <property type="match status" value="1"/>
</dbReference>
<dbReference type="InterPro" id="IPR009057">
    <property type="entry name" value="Homeodomain-like_sf"/>
</dbReference>
<evidence type="ECO:0000256" key="3">
    <source>
        <dbReference type="ARBA" id="ARBA00029540"/>
    </source>
</evidence>
<dbReference type="PRINTS" id="PR01590">
    <property type="entry name" value="HTHFIS"/>
</dbReference>
<dbReference type="GO" id="GO:0043565">
    <property type="term" value="F:sequence-specific DNA binding"/>
    <property type="evidence" value="ECO:0007669"/>
    <property type="project" value="InterPro"/>
</dbReference>
<name>A0A3R8NRY4_9BURK</name>
<evidence type="ECO:0000259" key="4">
    <source>
        <dbReference type="Pfam" id="PF02954"/>
    </source>
</evidence>
<organism evidence="5 6">
    <name type="scientific">Lautropia dentalis</name>
    <dbReference type="NCBI Taxonomy" id="2490857"/>
    <lineage>
        <taxon>Bacteria</taxon>
        <taxon>Pseudomonadati</taxon>
        <taxon>Pseudomonadota</taxon>
        <taxon>Betaproteobacteria</taxon>
        <taxon>Burkholderiales</taxon>
        <taxon>Burkholderiaceae</taxon>
        <taxon>Lautropia</taxon>
    </lineage>
</organism>
<dbReference type="InterPro" id="IPR005412">
    <property type="entry name" value="Fis_DNA-bd"/>
</dbReference>
<dbReference type="Gene3D" id="1.10.10.60">
    <property type="entry name" value="Homeodomain-like"/>
    <property type="match status" value="1"/>
</dbReference>
<dbReference type="Proteomes" id="UP000270261">
    <property type="component" value="Unassembled WGS sequence"/>
</dbReference>
<evidence type="ECO:0000313" key="5">
    <source>
        <dbReference type="EMBL" id="RRN44412.1"/>
    </source>
</evidence>
<sequence>MNKPPMTLQEAVTLNLEKYFEDLDNTQPGLIYAMVLSAVEKPMLEVVMRHAGGNQLRASAMLGINRNTLRKKLSTYGLLNSQGGN</sequence>
<dbReference type="Pfam" id="PF02954">
    <property type="entry name" value="HTH_8"/>
    <property type="match status" value="1"/>
</dbReference>
<accession>A0A3R8NRY4</accession>
<keyword evidence="2" id="KW-0238">DNA-binding</keyword>
<evidence type="ECO:0000313" key="6">
    <source>
        <dbReference type="Proteomes" id="UP000270261"/>
    </source>
</evidence>
<dbReference type="PANTHER" id="PTHR47918">
    <property type="entry name" value="DNA-BINDING PROTEIN FIS"/>
    <property type="match status" value="1"/>
</dbReference>
<dbReference type="AlphaFoldDB" id="A0A3R8NRY4"/>
<protein>
    <recommendedName>
        <fullName evidence="3">Putative Fis-like DNA-binding protein</fullName>
    </recommendedName>
</protein>